<organism evidence="2 3">
    <name type="scientific">Glutinoglossum americanum</name>
    <dbReference type="NCBI Taxonomy" id="1670608"/>
    <lineage>
        <taxon>Eukaryota</taxon>
        <taxon>Fungi</taxon>
        <taxon>Dikarya</taxon>
        <taxon>Ascomycota</taxon>
        <taxon>Pezizomycotina</taxon>
        <taxon>Geoglossomycetes</taxon>
        <taxon>Geoglossales</taxon>
        <taxon>Geoglossaceae</taxon>
        <taxon>Glutinoglossum</taxon>
    </lineage>
</organism>
<proteinExistence type="predicted"/>
<dbReference type="GO" id="GO:0016651">
    <property type="term" value="F:oxidoreductase activity, acting on NAD(P)H"/>
    <property type="evidence" value="ECO:0007669"/>
    <property type="project" value="InterPro"/>
</dbReference>
<dbReference type="InterPro" id="IPR047122">
    <property type="entry name" value="Trans-enoyl_RdTase-like"/>
</dbReference>
<keyword evidence="1" id="KW-0560">Oxidoreductase</keyword>
<evidence type="ECO:0000313" key="2">
    <source>
        <dbReference type="EMBL" id="KAH0536332.1"/>
    </source>
</evidence>
<reference evidence="2" key="1">
    <citation type="submission" date="2021-03" db="EMBL/GenBank/DDBJ databases">
        <title>Comparative genomics and phylogenomic investigation of the class Geoglossomycetes provide insights into ecological specialization and systematics.</title>
        <authorList>
            <person name="Melie T."/>
            <person name="Pirro S."/>
            <person name="Miller A.N."/>
            <person name="Quandt A."/>
        </authorList>
    </citation>
    <scope>NUCLEOTIDE SEQUENCE</scope>
    <source>
        <strain evidence="2">GBOQ0MN5Z8</strain>
    </source>
</reference>
<dbReference type="PANTHER" id="PTHR45348">
    <property type="entry name" value="HYPOTHETICAL OXIDOREDUCTASE (EUROFUNG)"/>
    <property type="match status" value="1"/>
</dbReference>
<dbReference type="AlphaFoldDB" id="A0A9P8KX39"/>
<dbReference type="OrthoDB" id="9992527at2759"/>
<gene>
    <name evidence="2" type="ORF">FGG08_006786</name>
</gene>
<sequence length="274" mass="28861">MDAPLTIPTPKNISFEQAATLGVGSYTASLGLFEGLNIPPDHPTSNPEPKDEWVIVFGGAGSVGQYAVQLAKTCGYKVLASCSEGGEEVSNFPNPLSSYRIPSSSTPYTVYCPPSDDGTQLLKSLSATATLNHTLDHANQLAAIRSLTGGNFSRVFDAAGYSYPLAAKALSEISTAAGPKYFTTTDDWSPLDEIPGTKTHRITLGPIGREGEEKLHENIKKYIPVIKTLVEEGTVFTNGVEVLGEGGIEGLKGVLEKGEKGEKGKKGVVMVGGV</sequence>
<comment type="caution">
    <text evidence="2">The sequence shown here is derived from an EMBL/GenBank/DDBJ whole genome shotgun (WGS) entry which is preliminary data.</text>
</comment>
<dbReference type="SUPFAM" id="SSF51735">
    <property type="entry name" value="NAD(P)-binding Rossmann-fold domains"/>
    <property type="match status" value="1"/>
</dbReference>
<dbReference type="PANTHER" id="PTHR45348:SF2">
    <property type="entry name" value="ZINC-TYPE ALCOHOL DEHYDROGENASE-LIKE PROTEIN C2E1P3.01"/>
    <property type="match status" value="1"/>
</dbReference>
<name>A0A9P8KX39_9PEZI</name>
<keyword evidence="3" id="KW-1185">Reference proteome</keyword>
<evidence type="ECO:0000313" key="3">
    <source>
        <dbReference type="Proteomes" id="UP000698800"/>
    </source>
</evidence>
<dbReference type="Gene3D" id="3.40.50.720">
    <property type="entry name" value="NAD(P)-binding Rossmann-like Domain"/>
    <property type="match status" value="1"/>
</dbReference>
<accession>A0A9P8KX39</accession>
<dbReference type="InterPro" id="IPR036291">
    <property type="entry name" value="NAD(P)-bd_dom_sf"/>
</dbReference>
<evidence type="ECO:0000256" key="1">
    <source>
        <dbReference type="ARBA" id="ARBA00023002"/>
    </source>
</evidence>
<dbReference type="Proteomes" id="UP000698800">
    <property type="component" value="Unassembled WGS sequence"/>
</dbReference>
<protein>
    <submittedName>
        <fullName evidence="2">Uncharacterized protein</fullName>
    </submittedName>
</protein>
<dbReference type="EMBL" id="JAGHQL010000213">
    <property type="protein sequence ID" value="KAH0536332.1"/>
    <property type="molecule type" value="Genomic_DNA"/>
</dbReference>